<keyword evidence="1" id="KW-0472">Membrane</keyword>
<keyword evidence="1" id="KW-1133">Transmembrane helix</keyword>
<reference evidence="2" key="1">
    <citation type="submission" date="2013-07" db="EMBL/GenBank/DDBJ databases">
        <title>The genome of an arbuscular mycorrhizal fungus provides insights into the evolution of the oldest plant symbiosis.</title>
        <authorList>
            <consortium name="DOE Joint Genome Institute"/>
            <person name="Tisserant E."/>
            <person name="Malbreil M."/>
            <person name="Kuo A."/>
            <person name="Kohler A."/>
            <person name="Symeonidi A."/>
            <person name="Balestrini R."/>
            <person name="Charron P."/>
            <person name="Duensing N."/>
            <person name="Frei-dit-Frey N."/>
            <person name="Gianinazzi-Pearson V."/>
            <person name="Gilbert B."/>
            <person name="Handa Y."/>
            <person name="Hijri M."/>
            <person name="Kaul R."/>
            <person name="Kawaguchi M."/>
            <person name="Krajinski F."/>
            <person name="Lammers P."/>
            <person name="Lapierre D."/>
            <person name="Masclaux F.G."/>
            <person name="Murat C."/>
            <person name="Morin E."/>
            <person name="Ndikumana S."/>
            <person name="Pagni M."/>
            <person name="Petitpierre D."/>
            <person name="Requena N."/>
            <person name="Rosikiewicz P."/>
            <person name="Riley R."/>
            <person name="Saito K."/>
            <person name="San Clemente H."/>
            <person name="Shapiro H."/>
            <person name="van Tuinen D."/>
            <person name="Becard G."/>
            <person name="Bonfante P."/>
            <person name="Paszkowski U."/>
            <person name="Shachar-Hill Y."/>
            <person name="Young J.P."/>
            <person name="Sanders I.R."/>
            <person name="Henrissat B."/>
            <person name="Rensing S.A."/>
            <person name="Grigoriev I.V."/>
            <person name="Corradi N."/>
            <person name="Roux C."/>
            <person name="Martin F."/>
        </authorList>
    </citation>
    <scope>NUCLEOTIDE SEQUENCE</scope>
    <source>
        <strain evidence="2">DAOM 197198</strain>
    </source>
</reference>
<dbReference type="EMBL" id="KE392332">
    <property type="protein sequence ID" value="ERZ99592.1"/>
    <property type="molecule type" value="Genomic_DNA"/>
</dbReference>
<sequence length="109" mass="12637">MQYCAEEHITKLLYYTSITIGNHCILLWIAIKWSEVDKTMYYIENTWNTIAQRNHKLYYKASRKQSSKKIVDAQCTCCDVLILECTSTDGAIGYLATIIRTSDRVKTTK</sequence>
<keyword evidence="1" id="KW-0812">Transmembrane</keyword>
<organism evidence="2">
    <name type="scientific">Rhizophagus irregularis (strain DAOM 181602 / DAOM 197198 / MUCL 43194)</name>
    <name type="common">Arbuscular mycorrhizal fungus</name>
    <name type="synonym">Glomus intraradices</name>
    <dbReference type="NCBI Taxonomy" id="747089"/>
    <lineage>
        <taxon>Eukaryota</taxon>
        <taxon>Fungi</taxon>
        <taxon>Fungi incertae sedis</taxon>
        <taxon>Mucoromycota</taxon>
        <taxon>Glomeromycotina</taxon>
        <taxon>Glomeromycetes</taxon>
        <taxon>Glomerales</taxon>
        <taxon>Glomeraceae</taxon>
        <taxon>Rhizophagus</taxon>
    </lineage>
</organism>
<feature type="transmembrane region" description="Helical" evidence="1">
    <location>
        <begin position="12"/>
        <end position="31"/>
    </location>
</feature>
<dbReference type="AlphaFoldDB" id="U9SZW7"/>
<accession>U9SZW7</accession>
<protein>
    <submittedName>
        <fullName evidence="2">Uncharacterized protein</fullName>
    </submittedName>
</protein>
<name>U9SZW7_RHIID</name>
<proteinExistence type="predicted"/>
<evidence type="ECO:0000313" key="2">
    <source>
        <dbReference type="EMBL" id="ERZ99592.1"/>
    </source>
</evidence>
<dbReference type="HOGENOM" id="CLU_2185357_0_0_1"/>
<gene>
    <name evidence="2" type="ORF">GLOINDRAFT_83532</name>
</gene>
<evidence type="ECO:0000256" key="1">
    <source>
        <dbReference type="SAM" id="Phobius"/>
    </source>
</evidence>